<sequence>MRDMEGCISKILAAADAPTSLRTKKHALEALRICKIADAITAEPSSTVESEARKHFNGDRAIAEAMIKIVHSMDSIARKHFGNVRTGEEHILIRLKN</sequence>
<evidence type="ECO:0000313" key="1">
    <source>
        <dbReference type="EMBL" id="KAH9844500.1"/>
    </source>
</evidence>
<dbReference type="Proteomes" id="UP001138500">
    <property type="component" value="Unassembled WGS sequence"/>
</dbReference>
<dbReference type="AlphaFoldDB" id="A0A9W7SZ75"/>
<reference evidence="1 2" key="2">
    <citation type="journal article" date="2021" name="Curr. Genet.">
        <title>Genetic response to nitrogen starvation in the aggressive Eucalyptus foliar pathogen Teratosphaeria destructans.</title>
        <authorList>
            <person name="Havenga M."/>
            <person name="Wingfield B.D."/>
            <person name="Wingfield M.J."/>
            <person name="Dreyer L.L."/>
            <person name="Roets F."/>
            <person name="Aylward J."/>
        </authorList>
    </citation>
    <scope>NUCLEOTIDE SEQUENCE [LARGE SCALE GENOMIC DNA]</scope>
    <source>
        <strain evidence="1">CMW44962</strain>
    </source>
</reference>
<name>A0A9W7SZ75_9PEZI</name>
<comment type="caution">
    <text evidence="1">The sequence shown here is derived from an EMBL/GenBank/DDBJ whole genome shotgun (WGS) entry which is preliminary data.</text>
</comment>
<gene>
    <name evidence="1" type="ORF">Tdes44962_MAKER07324</name>
</gene>
<keyword evidence="2" id="KW-1185">Reference proteome</keyword>
<accession>A0A9W7SZ75</accession>
<proteinExistence type="predicted"/>
<protein>
    <submittedName>
        <fullName evidence="1">Uncharacterized protein</fullName>
    </submittedName>
</protein>
<organism evidence="1 2">
    <name type="scientific">Teratosphaeria destructans</name>
    <dbReference type="NCBI Taxonomy" id="418781"/>
    <lineage>
        <taxon>Eukaryota</taxon>
        <taxon>Fungi</taxon>
        <taxon>Dikarya</taxon>
        <taxon>Ascomycota</taxon>
        <taxon>Pezizomycotina</taxon>
        <taxon>Dothideomycetes</taxon>
        <taxon>Dothideomycetidae</taxon>
        <taxon>Mycosphaerellales</taxon>
        <taxon>Teratosphaeriaceae</taxon>
        <taxon>Teratosphaeria</taxon>
    </lineage>
</organism>
<reference evidence="1 2" key="1">
    <citation type="journal article" date="2018" name="IMA Fungus">
        <title>IMA Genome-F 10: Nine draft genome sequences of Claviceps purpurea s.lat., including C. arundinis, C. humidiphila, and C. cf. spartinae, pseudomolecules for the pitch canker pathogen Fusarium circinatum, draft genome of Davidsoniella eucalypti, Grosmannia galeiformis, Quambalaria eucalypti, and Teratosphaeria destructans.</title>
        <authorList>
            <person name="Wingfield B.D."/>
            <person name="Liu M."/>
            <person name="Nguyen H.D."/>
            <person name="Lane F.A."/>
            <person name="Morgan S.W."/>
            <person name="De Vos L."/>
            <person name="Wilken P.M."/>
            <person name="Duong T.A."/>
            <person name="Aylward J."/>
            <person name="Coetzee M.P."/>
            <person name="Dadej K."/>
            <person name="De Beer Z.W."/>
            <person name="Findlay W."/>
            <person name="Havenga M."/>
            <person name="Kolarik M."/>
            <person name="Menzies J.G."/>
            <person name="Naidoo K."/>
            <person name="Pochopski O."/>
            <person name="Shoukouhi P."/>
            <person name="Santana Q.C."/>
            <person name="Seifert K.A."/>
            <person name="Soal N."/>
            <person name="Steenkamp E.T."/>
            <person name="Tatham C.T."/>
            <person name="van der Nest M.A."/>
            <person name="Wingfield M.J."/>
        </authorList>
    </citation>
    <scope>NUCLEOTIDE SEQUENCE [LARGE SCALE GENOMIC DNA]</scope>
    <source>
        <strain evidence="1">CMW44962</strain>
    </source>
</reference>
<dbReference type="OrthoDB" id="4364733at2759"/>
<evidence type="ECO:0000313" key="2">
    <source>
        <dbReference type="Proteomes" id="UP001138500"/>
    </source>
</evidence>
<dbReference type="EMBL" id="RIBY02000324">
    <property type="protein sequence ID" value="KAH9844500.1"/>
    <property type="molecule type" value="Genomic_DNA"/>
</dbReference>